<comment type="subcellular location">
    <subcellularLocation>
        <location evidence="1">Cell membrane</location>
        <topology evidence="1">Multi-pass membrane protein</topology>
    </subcellularLocation>
</comment>
<evidence type="ECO:0000256" key="3">
    <source>
        <dbReference type="ARBA" id="ARBA00022475"/>
    </source>
</evidence>
<keyword evidence="2" id="KW-0813">Transport</keyword>
<feature type="transmembrane region" description="Helical" evidence="7">
    <location>
        <begin position="22"/>
        <end position="46"/>
    </location>
</feature>
<dbReference type="OrthoDB" id="9812221at2"/>
<dbReference type="PANTHER" id="PTHR42718:SF47">
    <property type="entry name" value="METHYL VIOLOGEN RESISTANCE PROTEIN SMVA"/>
    <property type="match status" value="1"/>
</dbReference>
<comment type="caution">
    <text evidence="9">The sequence shown here is derived from an EMBL/GenBank/DDBJ whole genome shotgun (WGS) entry which is preliminary data.</text>
</comment>
<evidence type="ECO:0000256" key="6">
    <source>
        <dbReference type="ARBA" id="ARBA00023136"/>
    </source>
</evidence>
<feature type="transmembrane region" description="Helical" evidence="7">
    <location>
        <begin position="314"/>
        <end position="335"/>
    </location>
</feature>
<sequence length="525" mass="54192">MTSEQLSLSPTHTITDAGLREWAGLAVLALPTFLLGLDVTLLYLALPAIATDLQLSSTQALWVMDIYGFLIAGFLITMGTLGDRIGRRRLLMIGATAFGAASVLAAFAPSAEMLIAARAALGIAGATLMPSTLALISNLFTNPRQRGLAIGVWATMFALGMAAGPLVGGVLLASFWWGAAFLAAVPVIILLLILAPQLLPEYRSTDAGPLDLFSVLLSLAAILPIIYGIKEIAKAGLAAGPLLAIMLGAMCTLWFVRRQQQLASPLLDMRLFASRTFTAALVVLLTGLVGVSGVMLLVTQYLQLVATLSPLVAGLWMGPPALMMVIAGIAAPLIARRIRPGFVTAGALLISVGGYLFLARLGISNLCIFPSELIQAVAGFSLVYLGLGCIAALGTDLVVGAAPPERAGSASAMSEMAQEMGVALGVALLGSLATLLYRVQVTDILAQTPQLGTELTSALSDSLWAATTIAGELPAGTLDAARAAFLQGLNTTAAVGGVGILGVSVLAAVSLRHVRNDEGQDIELT</sequence>
<dbReference type="Proteomes" id="UP000297475">
    <property type="component" value="Unassembled WGS sequence"/>
</dbReference>
<name>A0A4Z0W4W6_9GAMM</name>
<dbReference type="RefSeq" id="WP_135484142.1">
    <property type="nucleotide sequence ID" value="NZ_SRMF01000007.1"/>
</dbReference>
<protein>
    <submittedName>
        <fullName evidence="9">MFS transporter</fullName>
    </submittedName>
</protein>
<feature type="transmembrane region" description="Helical" evidence="7">
    <location>
        <begin position="148"/>
        <end position="168"/>
    </location>
</feature>
<organism evidence="9 10">
    <name type="scientific">Natronospirillum operosum</name>
    <dbReference type="NCBI Taxonomy" id="2759953"/>
    <lineage>
        <taxon>Bacteria</taxon>
        <taxon>Pseudomonadati</taxon>
        <taxon>Pseudomonadota</taxon>
        <taxon>Gammaproteobacteria</taxon>
        <taxon>Oceanospirillales</taxon>
        <taxon>Natronospirillaceae</taxon>
        <taxon>Natronospirillum</taxon>
    </lineage>
</organism>
<feature type="transmembrane region" description="Helical" evidence="7">
    <location>
        <begin position="277"/>
        <end position="302"/>
    </location>
</feature>
<dbReference type="Gene3D" id="1.20.1250.20">
    <property type="entry name" value="MFS general substrate transporter like domains"/>
    <property type="match status" value="1"/>
</dbReference>
<feature type="transmembrane region" description="Helical" evidence="7">
    <location>
        <begin position="115"/>
        <end position="136"/>
    </location>
</feature>
<dbReference type="InterPro" id="IPR036259">
    <property type="entry name" value="MFS_trans_sf"/>
</dbReference>
<dbReference type="PRINTS" id="PR01035">
    <property type="entry name" value="TCRTETA"/>
</dbReference>
<evidence type="ECO:0000313" key="10">
    <source>
        <dbReference type="Proteomes" id="UP000297475"/>
    </source>
</evidence>
<dbReference type="PANTHER" id="PTHR42718">
    <property type="entry name" value="MAJOR FACILITATOR SUPERFAMILY MULTIDRUG TRANSPORTER MFSC"/>
    <property type="match status" value="1"/>
</dbReference>
<dbReference type="PROSITE" id="PS50850">
    <property type="entry name" value="MFS"/>
    <property type="match status" value="1"/>
</dbReference>
<dbReference type="Pfam" id="PF07690">
    <property type="entry name" value="MFS_1"/>
    <property type="match status" value="1"/>
</dbReference>
<dbReference type="GO" id="GO:0022857">
    <property type="term" value="F:transmembrane transporter activity"/>
    <property type="evidence" value="ECO:0007669"/>
    <property type="project" value="InterPro"/>
</dbReference>
<evidence type="ECO:0000256" key="2">
    <source>
        <dbReference type="ARBA" id="ARBA00022448"/>
    </source>
</evidence>
<evidence type="ECO:0000256" key="5">
    <source>
        <dbReference type="ARBA" id="ARBA00022989"/>
    </source>
</evidence>
<feature type="transmembrane region" description="Helical" evidence="7">
    <location>
        <begin position="90"/>
        <end position="109"/>
    </location>
</feature>
<keyword evidence="3" id="KW-1003">Cell membrane</keyword>
<feature type="domain" description="Major facilitator superfamily (MFS) profile" evidence="8">
    <location>
        <begin position="24"/>
        <end position="483"/>
    </location>
</feature>
<evidence type="ECO:0000256" key="1">
    <source>
        <dbReference type="ARBA" id="ARBA00004651"/>
    </source>
</evidence>
<evidence type="ECO:0000313" key="9">
    <source>
        <dbReference type="EMBL" id="TGG91731.1"/>
    </source>
</evidence>
<dbReference type="InterPro" id="IPR001958">
    <property type="entry name" value="Tet-R_TetA/multi-R_MdtG-like"/>
</dbReference>
<keyword evidence="6 7" id="KW-0472">Membrane</keyword>
<dbReference type="InterPro" id="IPR011701">
    <property type="entry name" value="MFS"/>
</dbReference>
<dbReference type="AlphaFoldDB" id="A0A4Z0W4W6"/>
<evidence type="ECO:0000256" key="4">
    <source>
        <dbReference type="ARBA" id="ARBA00022692"/>
    </source>
</evidence>
<accession>A0A4Z0W4W6</accession>
<keyword evidence="5 7" id="KW-1133">Transmembrane helix</keyword>
<evidence type="ECO:0000256" key="7">
    <source>
        <dbReference type="SAM" id="Phobius"/>
    </source>
</evidence>
<feature type="transmembrane region" description="Helical" evidence="7">
    <location>
        <begin position="58"/>
        <end position="78"/>
    </location>
</feature>
<dbReference type="EMBL" id="SRMF01000007">
    <property type="protein sequence ID" value="TGG91731.1"/>
    <property type="molecule type" value="Genomic_DNA"/>
</dbReference>
<dbReference type="GO" id="GO:0005886">
    <property type="term" value="C:plasma membrane"/>
    <property type="evidence" value="ECO:0007669"/>
    <property type="project" value="UniProtKB-SubCell"/>
</dbReference>
<feature type="transmembrane region" description="Helical" evidence="7">
    <location>
        <begin position="420"/>
        <end position="439"/>
    </location>
</feature>
<gene>
    <name evidence="9" type="ORF">E4656_15180</name>
</gene>
<keyword evidence="4 7" id="KW-0812">Transmembrane</keyword>
<feature type="transmembrane region" description="Helical" evidence="7">
    <location>
        <begin position="174"/>
        <end position="195"/>
    </location>
</feature>
<feature type="transmembrane region" description="Helical" evidence="7">
    <location>
        <begin position="373"/>
        <end position="399"/>
    </location>
</feature>
<proteinExistence type="predicted"/>
<keyword evidence="10" id="KW-1185">Reference proteome</keyword>
<feature type="transmembrane region" description="Helical" evidence="7">
    <location>
        <begin position="342"/>
        <end position="361"/>
    </location>
</feature>
<dbReference type="CDD" id="cd17321">
    <property type="entry name" value="MFS_MMR_MDR_like"/>
    <property type="match status" value="1"/>
</dbReference>
<reference evidence="9 10" key="1">
    <citation type="submission" date="2019-04" db="EMBL/GenBank/DDBJ databases">
        <title>Natronospirillum operosus gen. nov., sp. nov., a haloalkaliphilic satellite isolated from decaying biomass of laboratory culture of cyanobacterium Geitlerinema sp. and proposal of Natronospirillaceae fam. nov. and Saccharospirillaceae fam. nov.</title>
        <authorList>
            <person name="Kevbrin V."/>
            <person name="Boltyanskaya Y."/>
            <person name="Koziaeva V."/>
            <person name="Grouzdev D.S."/>
            <person name="Park M."/>
            <person name="Cho J."/>
        </authorList>
    </citation>
    <scope>NUCLEOTIDE SEQUENCE [LARGE SCALE GENOMIC DNA]</scope>
    <source>
        <strain evidence="9 10">G-116</strain>
    </source>
</reference>
<evidence type="ECO:0000259" key="8">
    <source>
        <dbReference type="PROSITE" id="PS50850"/>
    </source>
</evidence>
<feature type="transmembrane region" description="Helical" evidence="7">
    <location>
        <begin position="493"/>
        <end position="511"/>
    </location>
</feature>
<dbReference type="SUPFAM" id="SSF103473">
    <property type="entry name" value="MFS general substrate transporter"/>
    <property type="match status" value="1"/>
</dbReference>
<dbReference type="InterPro" id="IPR020846">
    <property type="entry name" value="MFS_dom"/>
</dbReference>
<feature type="transmembrane region" description="Helical" evidence="7">
    <location>
        <begin position="207"/>
        <end position="229"/>
    </location>
</feature>
<feature type="transmembrane region" description="Helical" evidence="7">
    <location>
        <begin position="235"/>
        <end position="256"/>
    </location>
</feature>